<reference evidence="1 2" key="1">
    <citation type="journal article" date="2023" name="G3 (Bethesda)">
        <title>A chromosome-length genome assembly and annotation of blackberry (Rubus argutus, cv. 'Hillquist').</title>
        <authorList>
            <person name="Bruna T."/>
            <person name="Aryal R."/>
            <person name="Dudchenko O."/>
            <person name="Sargent D.J."/>
            <person name="Mead D."/>
            <person name="Buti M."/>
            <person name="Cavallini A."/>
            <person name="Hytonen T."/>
            <person name="Andres J."/>
            <person name="Pham M."/>
            <person name="Weisz D."/>
            <person name="Mascagni F."/>
            <person name="Usai G."/>
            <person name="Natali L."/>
            <person name="Bassil N."/>
            <person name="Fernandez G.E."/>
            <person name="Lomsadze A."/>
            <person name="Armour M."/>
            <person name="Olukolu B."/>
            <person name="Poorten T."/>
            <person name="Britton C."/>
            <person name="Davik J."/>
            <person name="Ashrafi H."/>
            <person name="Aiden E.L."/>
            <person name="Borodovsky M."/>
            <person name="Worthington M."/>
        </authorList>
    </citation>
    <scope>NUCLEOTIDE SEQUENCE [LARGE SCALE GENOMIC DNA]</scope>
    <source>
        <strain evidence="1">PI 553951</strain>
    </source>
</reference>
<dbReference type="Proteomes" id="UP001457282">
    <property type="component" value="Unassembled WGS sequence"/>
</dbReference>
<gene>
    <name evidence="1" type="ORF">M0R45_027427</name>
</gene>
<dbReference type="PANTHER" id="PTHR35546:SF25">
    <property type="entry name" value="F-BOX DOMAIN-CONTAINING PROTEIN"/>
    <property type="match status" value="1"/>
</dbReference>
<sequence length="193" mass="21793">MAKDSYLSADSDKNLSIERRHQLKKLVDYSSTDPGDYGGPLNYSYVVQNEFQRYPCKQIGHVCGDVFYDCYDFPGEKKVDEKMDNNDITIEYVLPSLPAKALCKFRSVAKQWDQVHSFVNISGLFLSFVSLNRDASGTSGPSLGFLPEPVAIRMTYNGMLCCESCNGENTNYICNPVIKEWTVLPKSMSYHGY</sequence>
<keyword evidence="2" id="KW-1185">Reference proteome</keyword>
<dbReference type="PANTHER" id="PTHR35546">
    <property type="entry name" value="F-BOX PROTEIN INTERACTION DOMAIN PROTEIN-RELATED"/>
    <property type="match status" value="1"/>
</dbReference>
<evidence type="ECO:0000313" key="1">
    <source>
        <dbReference type="EMBL" id="KAK9930388.1"/>
    </source>
</evidence>
<name>A0AAW1X340_RUBAR</name>
<comment type="caution">
    <text evidence="1">The sequence shown here is derived from an EMBL/GenBank/DDBJ whole genome shotgun (WGS) entry which is preliminary data.</text>
</comment>
<accession>A0AAW1X340</accession>
<dbReference type="InterPro" id="IPR055290">
    <property type="entry name" value="At3g26010-like"/>
</dbReference>
<organism evidence="1 2">
    <name type="scientific">Rubus argutus</name>
    <name type="common">Southern blackberry</name>
    <dbReference type="NCBI Taxonomy" id="59490"/>
    <lineage>
        <taxon>Eukaryota</taxon>
        <taxon>Viridiplantae</taxon>
        <taxon>Streptophyta</taxon>
        <taxon>Embryophyta</taxon>
        <taxon>Tracheophyta</taxon>
        <taxon>Spermatophyta</taxon>
        <taxon>Magnoliopsida</taxon>
        <taxon>eudicotyledons</taxon>
        <taxon>Gunneridae</taxon>
        <taxon>Pentapetalae</taxon>
        <taxon>rosids</taxon>
        <taxon>fabids</taxon>
        <taxon>Rosales</taxon>
        <taxon>Rosaceae</taxon>
        <taxon>Rosoideae</taxon>
        <taxon>Rosoideae incertae sedis</taxon>
        <taxon>Rubus</taxon>
    </lineage>
</organism>
<proteinExistence type="predicted"/>
<dbReference type="EMBL" id="JBEDUW010000005">
    <property type="protein sequence ID" value="KAK9930388.1"/>
    <property type="molecule type" value="Genomic_DNA"/>
</dbReference>
<evidence type="ECO:0000313" key="2">
    <source>
        <dbReference type="Proteomes" id="UP001457282"/>
    </source>
</evidence>
<dbReference type="AlphaFoldDB" id="A0AAW1X340"/>
<protein>
    <submittedName>
        <fullName evidence="1">Uncharacterized protein</fullName>
    </submittedName>
</protein>